<proteinExistence type="predicted"/>
<organism evidence="1 2">
    <name type="scientific">Amycolatopsis coloradensis</name>
    <dbReference type="NCBI Taxonomy" id="76021"/>
    <lineage>
        <taxon>Bacteria</taxon>
        <taxon>Bacillati</taxon>
        <taxon>Actinomycetota</taxon>
        <taxon>Actinomycetes</taxon>
        <taxon>Pseudonocardiales</taxon>
        <taxon>Pseudonocardiaceae</taxon>
        <taxon>Amycolatopsis</taxon>
    </lineage>
</organism>
<keyword evidence="2" id="KW-1185">Reference proteome</keyword>
<protein>
    <submittedName>
        <fullName evidence="1">Sterol carrier protein domain-containing protein</fullName>
    </submittedName>
</protein>
<sequence length="391" mass="43876">MSDLLIKEASDEEWNEFLVLARRSYGYAIEDADYLRNVADRRVAIQSGTVVGGGLGMVVGQFFGGQEVPCALLAAGCLAPELRGKRLAVHALGERLKSLYDAGAVAACAWTRSNEYGRALGWEAPCSVYSWTVRADDLRRAFPRYDHDVTFGRSSDGDKLISTVTRRWNGALARPDWWPDWKTGRFALNTYEFRDGAGEVRGVLTVSGVSRTGRTELHVHDFFAEDAHVASSMFEFLSRHNSRAEWVAFRRACLPPTPFLLHNLSRYRAEAEAHNPWMFRLLDVPAAIGRRGWPTFVKKDLVLEIEGLGNEPPTRYLVEFDHGEAMASVTRHPADFTLSWRQLSCWFAGGYRSAESAFLDGVSPDGARSREAMEQFVALTNTQEVWLPDQF</sequence>
<evidence type="ECO:0000313" key="1">
    <source>
        <dbReference type="EMBL" id="WYW19546.1"/>
    </source>
</evidence>
<reference evidence="1" key="1">
    <citation type="submission" date="2023-10" db="EMBL/GenBank/DDBJ databases">
        <title>Whole genome sequencing of actinobacterial strain Amycolatopsis sp. (BCA-696) identifies the underlying plant growth-promoting genes.</title>
        <authorList>
            <person name="Gandham P."/>
            <person name="Vadla N."/>
            <person name="Saji A."/>
            <person name="Srinivas V."/>
            <person name="Ruperao P."/>
            <person name="Selvanayagam S."/>
            <person name="Saxena R.K."/>
            <person name="Rathore A."/>
            <person name="Gopalakrishnan S."/>
            <person name="Thakur V."/>
        </authorList>
    </citation>
    <scope>NUCLEOTIDE SEQUENCE</scope>
    <source>
        <strain evidence="1">BCA-696</strain>
    </source>
</reference>
<evidence type="ECO:0000313" key="2">
    <source>
        <dbReference type="Proteomes" id="UP001456344"/>
    </source>
</evidence>
<dbReference type="Proteomes" id="UP001456344">
    <property type="component" value="Chromosome"/>
</dbReference>
<dbReference type="EMBL" id="CP150484">
    <property type="protein sequence ID" value="WYW19546.1"/>
    <property type="molecule type" value="Genomic_DNA"/>
</dbReference>
<name>A0ACD5BJK7_9PSEU</name>
<accession>A0ACD5BJK7</accession>
<gene>
    <name evidence="1" type="ORF">LCL61_28775</name>
</gene>